<proteinExistence type="predicted"/>
<dbReference type="EMBL" id="LR796174">
    <property type="protein sequence ID" value="CAB4123752.1"/>
    <property type="molecule type" value="Genomic_DNA"/>
</dbReference>
<protein>
    <submittedName>
        <fullName evidence="1">Uncharacterized protein</fullName>
    </submittedName>
</protein>
<name>A0A6J5KR61_9CAUD</name>
<accession>A0A6J5KR61</accession>
<organism evidence="1">
    <name type="scientific">uncultured Caudovirales phage</name>
    <dbReference type="NCBI Taxonomy" id="2100421"/>
    <lineage>
        <taxon>Viruses</taxon>
        <taxon>Duplodnaviria</taxon>
        <taxon>Heunggongvirae</taxon>
        <taxon>Uroviricota</taxon>
        <taxon>Caudoviricetes</taxon>
        <taxon>Peduoviridae</taxon>
        <taxon>Maltschvirus</taxon>
        <taxon>Maltschvirus maltsch</taxon>
    </lineage>
</organism>
<evidence type="ECO:0000313" key="1">
    <source>
        <dbReference type="EMBL" id="CAB4123752.1"/>
    </source>
</evidence>
<reference evidence="1" key="1">
    <citation type="submission" date="2020-04" db="EMBL/GenBank/DDBJ databases">
        <authorList>
            <person name="Chiriac C."/>
            <person name="Salcher M."/>
            <person name="Ghai R."/>
            <person name="Kavagutti S V."/>
        </authorList>
    </citation>
    <scope>NUCLEOTIDE SEQUENCE</scope>
</reference>
<gene>
    <name evidence="1" type="ORF">UFOVP46_87</name>
</gene>
<sequence length="70" mass="7704">MSEPQGYTQAVVDILNSKLGQSIIQAFTAGEEQERERIIKLLLETPGGRDVIELALHQEAVTALIKGEQK</sequence>